<dbReference type="EMBL" id="CVRI01000047">
    <property type="protein sequence ID" value="CRK97947.1"/>
    <property type="molecule type" value="Genomic_DNA"/>
</dbReference>
<reference evidence="1 2" key="1">
    <citation type="submission" date="2015-04" db="EMBL/GenBank/DDBJ databases">
        <authorList>
            <person name="Syromyatnikov M.Y."/>
            <person name="Popov V.N."/>
        </authorList>
    </citation>
    <scope>NUCLEOTIDE SEQUENCE [LARGE SCALE GENOMIC DNA]</scope>
</reference>
<keyword evidence="2" id="KW-1185">Reference proteome</keyword>
<accession>A0A1J1ICM1</accession>
<sequence length="164" mass="19772">MKRKTKAVQSRVSFLLRTILLCHALMNWFRYQYQLCCLEHNKNQHFNRNNHHLRSTIHKFTQKVTTTRRQKEMWPLSRKNSTTKCTLPIAFLKGPENKMLWGESTRALEKRSETTQTRNMRRREKVFLWSPTRDSLRSLLCLMESANIHRFGRKNSFNTYLVIN</sequence>
<protein>
    <submittedName>
        <fullName evidence="1">CLUMA_CG011320, isoform A</fullName>
    </submittedName>
</protein>
<gene>
    <name evidence="1" type="ORF">CLUMA_CG011320</name>
</gene>
<dbReference type="Proteomes" id="UP000183832">
    <property type="component" value="Unassembled WGS sequence"/>
</dbReference>
<evidence type="ECO:0000313" key="2">
    <source>
        <dbReference type="Proteomes" id="UP000183832"/>
    </source>
</evidence>
<evidence type="ECO:0000313" key="1">
    <source>
        <dbReference type="EMBL" id="CRK97947.1"/>
    </source>
</evidence>
<organism evidence="1 2">
    <name type="scientific">Clunio marinus</name>
    <dbReference type="NCBI Taxonomy" id="568069"/>
    <lineage>
        <taxon>Eukaryota</taxon>
        <taxon>Metazoa</taxon>
        <taxon>Ecdysozoa</taxon>
        <taxon>Arthropoda</taxon>
        <taxon>Hexapoda</taxon>
        <taxon>Insecta</taxon>
        <taxon>Pterygota</taxon>
        <taxon>Neoptera</taxon>
        <taxon>Endopterygota</taxon>
        <taxon>Diptera</taxon>
        <taxon>Nematocera</taxon>
        <taxon>Chironomoidea</taxon>
        <taxon>Chironomidae</taxon>
        <taxon>Clunio</taxon>
    </lineage>
</organism>
<name>A0A1J1ICM1_9DIPT</name>
<dbReference type="AlphaFoldDB" id="A0A1J1ICM1"/>
<proteinExistence type="predicted"/>